<accession>A0A2Z7A756</accession>
<feature type="non-terminal residue" evidence="4">
    <location>
        <position position="1"/>
    </location>
</feature>
<dbReference type="Proteomes" id="UP000250235">
    <property type="component" value="Unassembled WGS sequence"/>
</dbReference>
<evidence type="ECO:0000313" key="4">
    <source>
        <dbReference type="EMBL" id="KZV14682.1"/>
    </source>
</evidence>
<organism evidence="4 5">
    <name type="scientific">Dorcoceras hygrometricum</name>
    <dbReference type="NCBI Taxonomy" id="472368"/>
    <lineage>
        <taxon>Eukaryota</taxon>
        <taxon>Viridiplantae</taxon>
        <taxon>Streptophyta</taxon>
        <taxon>Embryophyta</taxon>
        <taxon>Tracheophyta</taxon>
        <taxon>Spermatophyta</taxon>
        <taxon>Magnoliopsida</taxon>
        <taxon>eudicotyledons</taxon>
        <taxon>Gunneridae</taxon>
        <taxon>Pentapetalae</taxon>
        <taxon>asterids</taxon>
        <taxon>lamiids</taxon>
        <taxon>Lamiales</taxon>
        <taxon>Gesneriaceae</taxon>
        <taxon>Didymocarpoideae</taxon>
        <taxon>Trichosporeae</taxon>
        <taxon>Loxocarpinae</taxon>
        <taxon>Dorcoceras</taxon>
    </lineage>
</organism>
<dbReference type="AlphaFoldDB" id="A0A2Z7A756"/>
<dbReference type="PANTHER" id="PTHR33191:SF77">
    <property type="entry name" value="RIPENING-RELATED PROTEIN 1"/>
    <property type="match status" value="1"/>
</dbReference>
<evidence type="ECO:0000313" key="5">
    <source>
        <dbReference type="Proteomes" id="UP000250235"/>
    </source>
</evidence>
<sequence length="58" mass="6239">NIKATVIGACDSAMRCDADNGYQPPCGNNIVDASKAVWEARGVPEDSWNVLNITWSDV</sequence>
<evidence type="ECO:0000256" key="1">
    <source>
        <dbReference type="ARBA" id="ARBA00004613"/>
    </source>
</evidence>
<name>A0A2Z7A756_9LAMI</name>
<dbReference type="Pfam" id="PF24300">
    <property type="entry name" value="KWL1"/>
    <property type="match status" value="1"/>
</dbReference>
<evidence type="ECO:0000256" key="2">
    <source>
        <dbReference type="ARBA" id="ARBA00022525"/>
    </source>
</evidence>
<keyword evidence="5" id="KW-1185">Reference proteome</keyword>
<protein>
    <submittedName>
        <fullName evidence="4">Ripening-related protein</fullName>
    </submittedName>
</protein>
<dbReference type="InterPro" id="IPR039271">
    <property type="entry name" value="Kiwellin-like"/>
</dbReference>
<dbReference type="GO" id="GO:0005576">
    <property type="term" value="C:extracellular region"/>
    <property type="evidence" value="ECO:0007669"/>
    <property type="project" value="UniProtKB-SubCell"/>
</dbReference>
<keyword evidence="3" id="KW-0732">Signal</keyword>
<keyword evidence="2" id="KW-0964">Secreted</keyword>
<evidence type="ECO:0000256" key="3">
    <source>
        <dbReference type="ARBA" id="ARBA00022729"/>
    </source>
</evidence>
<comment type="subcellular location">
    <subcellularLocation>
        <location evidence="1">Secreted</location>
    </subcellularLocation>
</comment>
<gene>
    <name evidence="4" type="ORF">F511_41787</name>
</gene>
<reference evidence="4 5" key="1">
    <citation type="journal article" date="2015" name="Proc. Natl. Acad. Sci. U.S.A.">
        <title>The resurrection genome of Boea hygrometrica: A blueprint for survival of dehydration.</title>
        <authorList>
            <person name="Xiao L."/>
            <person name="Yang G."/>
            <person name="Zhang L."/>
            <person name="Yang X."/>
            <person name="Zhao S."/>
            <person name="Ji Z."/>
            <person name="Zhou Q."/>
            <person name="Hu M."/>
            <person name="Wang Y."/>
            <person name="Chen M."/>
            <person name="Xu Y."/>
            <person name="Jin H."/>
            <person name="Xiao X."/>
            <person name="Hu G."/>
            <person name="Bao F."/>
            <person name="Hu Y."/>
            <person name="Wan P."/>
            <person name="Li L."/>
            <person name="Deng X."/>
            <person name="Kuang T."/>
            <person name="Xiang C."/>
            <person name="Zhu J.K."/>
            <person name="Oliver M.J."/>
            <person name="He Y."/>
        </authorList>
    </citation>
    <scope>NUCLEOTIDE SEQUENCE [LARGE SCALE GENOMIC DNA]</scope>
    <source>
        <strain evidence="5">cv. XS01</strain>
    </source>
</reference>
<dbReference type="PANTHER" id="PTHR33191">
    <property type="entry name" value="RIPENING-RELATED PROTEIN 2-RELATED"/>
    <property type="match status" value="1"/>
</dbReference>
<dbReference type="OrthoDB" id="905311at2759"/>
<proteinExistence type="predicted"/>
<dbReference type="EMBL" id="KV020252">
    <property type="protein sequence ID" value="KZV14682.1"/>
    <property type="molecule type" value="Genomic_DNA"/>
</dbReference>